<dbReference type="InterPro" id="IPR008979">
    <property type="entry name" value="Galactose-bd-like_sf"/>
</dbReference>
<dbReference type="PANTHER" id="PTHR13194">
    <property type="entry name" value="COMPLEX I INTERMEDIATE-ASSOCIATED PROTEIN 30"/>
    <property type="match status" value="1"/>
</dbReference>
<proteinExistence type="inferred from homology"/>
<organism evidence="4 5">
    <name type="scientific">Maliponia aquimaris</name>
    <dbReference type="NCBI Taxonomy" id="1673631"/>
    <lineage>
        <taxon>Bacteria</taxon>
        <taxon>Pseudomonadati</taxon>
        <taxon>Pseudomonadota</taxon>
        <taxon>Alphaproteobacteria</taxon>
        <taxon>Rhodobacterales</taxon>
        <taxon>Paracoccaceae</taxon>
        <taxon>Maliponia</taxon>
    </lineage>
</organism>
<feature type="chain" id="PRO_5012760008" evidence="2">
    <location>
        <begin position="23"/>
        <end position="183"/>
    </location>
</feature>
<comment type="similarity">
    <text evidence="1">Belongs to the CIA30 family.</text>
</comment>
<evidence type="ECO:0000313" key="5">
    <source>
        <dbReference type="Proteomes" id="UP000207598"/>
    </source>
</evidence>
<evidence type="ECO:0000256" key="1">
    <source>
        <dbReference type="ARBA" id="ARBA00007884"/>
    </source>
</evidence>
<dbReference type="SUPFAM" id="SSF49785">
    <property type="entry name" value="Galactose-binding domain-like"/>
    <property type="match status" value="1"/>
</dbReference>
<dbReference type="PANTHER" id="PTHR13194:SF19">
    <property type="entry name" value="NAD(P)-BINDING ROSSMANN-FOLD SUPERFAMILY PROTEIN"/>
    <property type="match status" value="1"/>
</dbReference>
<dbReference type="Proteomes" id="UP000207598">
    <property type="component" value="Unassembled WGS sequence"/>
</dbReference>
<keyword evidence="2" id="KW-0732">Signal</keyword>
<protein>
    <submittedName>
        <fullName evidence="4">Complex I intermediate-associated protein 30 (CIA30)</fullName>
    </submittedName>
</protein>
<gene>
    <name evidence="4" type="ORF">MAA8898_01366</name>
</gene>
<dbReference type="Pfam" id="PF08547">
    <property type="entry name" value="CIA30"/>
    <property type="match status" value="1"/>
</dbReference>
<keyword evidence="5" id="KW-1185">Reference proteome</keyword>
<dbReference type="AlphaFoldDB" id="A0A238K7L4"/>
<feature type="domain" description="NADH:ubiquinone oxidoreductase intermediate-associated protein 30" evidence="3">
    <location>
        <begin position="29"/>
        <end position="164"/>
    </location>
</feature>
<evidence type="ECO:0000259" key="3">
    <source>
        <dbReference type="Pfam" id="PF08547"/>
    </source>
</evidence>
<dbReference type="InterPro" id="IPR039131">
    <property type="entry name" value="NDUFAF1"/>
</dbReference>
<dbReference type="EMBL" id="FXYF01000003">
    <property type="protein sequence ID" value="SMX38082.1"/>
    <property type="molecule type" value="Genomic_DNA"/>
</dbReference>
<evidence type="ECO:0000256" key="2">
    <source>
        <dbReference type="SAM" id="SignalP"/>
    </source>
</evidence>
<accession>A0A238K7L4</accession>
<evidence type="ECO:0000313" key="4">
    <source>
        <dbReference type="EMBL" id="SMX38082.1"/>
    </source>
</evidence>
<sequence>MQVMKHMIPALMLMLSAMPLSADPVRLADLSDPAEARQWRFFTDGVMGGVSSGTAVIDAGRLSLTGTVSTANNGGFIQVRREALTLPDGTDALRIRVRGDGQTYYLHLRTSATILPWQYYQAGFTAPPEWAEITLPLGDFRPSGALLPRAPSPGAVRSVALVAYGRDHSADVSLSDLWAEVTR</sequence>
<name>A0A238K7L4_9RHOB</name>
<dbReference type="InterPro" id="IPR013857">
    <property type="entry name" value="NADH-UbQ_OxRdtase-assoc_prot30"/>
</dbReference>
<reference evidence="4 5" key="1">
    <citation type="submission" date="2017-05" db="EMBL/GenBank/DDBJ databases">
        <authorList>
            <person name="Song R."/>
            <person name="Chenine A.L."/>
            <person name="Ruprecht R.M."/>
        </authorList>
    </citation>
    <scope>NUCLEOTIDE SEQUENCE [LARGE SCALE GENOMIC DNA]</scope>
    <source>
        <strain evidence="4 5">CECT 8898</strain>
    </source>
</reference>
<feature type="signal peptide" evidence="2">
    <location>
        <begin position="1"/>
        <end position="22"/>
    </location>
</feature>